<dbReference type="RefSeq" id="XP_066931486.1">
    <property type="nucleotide sequence ID" value="XM_067075385.1"/>
</dbReference>
<evidence type="ECO:0000313" key="2">
    <source>
        <dbReference type="EnsemblMetazoa" id="CLYHEMP016831.1"/>
    </source>
</evidence>
<evidence type="ECO:0000313" key="3">
    <source>
        <dbReference type="Proteomes" id="UP000594262"/>
    </source>
</evidence>
<feature type="compositionally biased region" description="Polar residues" evidence="1">
    <location>
        <begin position="717"/>
        <end position="727"/>
    </location>
</feature>
<feature type="compositionally biased region" description="Basic and acidic residues" evidence="1">
    <location>
        <begin position="706"/>
        <end position="716"/>
    </location>
</feature>
<proteinExistence type="predicted"/>
<dbReference type="GeneID" id="136819176"/>
<dbReference type="Proteomes" id="UP000594262">
    <property type="component" value="Unplaced"/>
</dbReference>
<reference evidence="2" key="1">
    <citation type="submission" date="2021-01" db="UniProtKB">
        <authorList>
            <consortium name="EnsemblMetazoa"/>
        </authorList>
    </citation>
    <scope>IDENTIFICATION</scope>
</reference>
<feature type="region of interest" description="Disordered" evidence="1">
    <location>
        <begin position="1074"/>
        <end position="1095"/>
    </location>
</feature>
<keyword evidence="3" id="KW-1185">Reference proteome</keyword>
<dbReference type="EnsemblMetazoa" id="CLYHEMT016831.1">
    <property type="protein sequence ID" value="CLYHEMP016831.1"/>
    <property type="gene ID" value="CLYHEMG016831"/>
</dbReference>
<feature type="region of interest" description="Disordered" evidence="1">
    <location>
        <begin position="688"/>
        <end position="752"/>
    </location>
</feature>
<feature type="compositionally biased region" description="Polar residues" evidence="1">
    <location>
        <begin position="432"/>
        <end position="441"/>
    </location>
</feature>
<feature type="region of interest" description="Disordered" evidence="1">
    <location>
        <begin position="1269"/>
        <end position="1290"/>
    </location>
</feature>
<feature type="compositionally biased region" description="Polar residues" evidence="1">
    <location>
        <begin position="461"/>
        <end position="498"/>
    </location>
</feature>
<evidence type="ECO:0000256" key="1">
    <source>
        <dbReference type="SAM" id="MobiDB-lite"/>
    </source>
</evidence>
<sequence length="1388" mass="155667">METFLLVDPDKLSQPYTEIIKYATIVGREDPEGTRARYFDPVQIISLEEDGCSNTDQSPDSMYRALHNENVNVNNTLNSEIVHQVQVSDISSYDVNLALDDKCETVKVATIIRPGDVNVPLKDRENGINTTVRVQKGLVADDINNNDLRNDSCNTDLVTKDMTISELLHDDKSNNFYDKKPSPRTIVIEEIHCDVETIYEVNSAPSIDFGMLDTLDQFEEIVKTETTIIEISYSTTTTTTTATSEFVGELIENIPNSEFESWTITVDKSMDNNQKMVNPLTDFSIQSIQKDTKNLDLRPKKIIIDEEILVERNANNDMLSPKHFDNDIQTVLDLECDISQVCDNSGMGVFETAEVNNTHIMERGLIQDVVEPLKENLLYNPSSLNTDRKDLKQAVKQHASIEELQGFMNSNNSNDSISTTLYWHESSQSLDNSVVEDSSSPGKKIEGAFTLDKSTRDLEPTDQSTSDFVPADQSTTDLEPNSPQTLQSESLETHGNPTISTFSQETAEIQSSASLTPMTQSFNCNYHSSKQINDQLTQKAGNELITEMRNTCITEIPEIDNDGKISFTDVAKSVSEMEEEKLRYSEANIDNSISEDIVETVVVDQQSLVTCSPDFGASIGKELSLDPSVDVNDLIISQDSTKTDEDLTSHSNVSTTLKVKDKNRENVIVGSDVINGFNNNDELLESEDISRRTVEPHYQNSVSDIAGKDTRSKENLDSQTNVDNSGGSLDLVSFDTSKTESKSQELTGTDSEIQELDPCSQFEIVHKVMPQPPSSSSSMNSDEYDFYLPFNIMPTICEEETVTSTNQIKEIGRVTNQSHGNNMSTNQEKDSLKSANCIEEEALTFKDTEFAEIENQIAIQNNNVSNHLRSDQIIYRKTESDDNKLLHPKENVTLQLNETDIKDTYNNNDQEDDNDHAFDNSQVLTVTPTAFRNKHDSGFVELYSSDEEGVYSVVPIDDIDSNKTTEFCNPAVSPEQTNFTESTDNCIVPIDDLAFETPGNAIVVDLTGRTDTDFVRIDSSEFYNFDDSVTLDCDITGDKKDIISQHQNELNKDEDELIIPYSQCPDIVFEDSDCEEGESPIDTLSSPERKTKKGKSRIASLLQRYFKRPAVATTSSISTKDYFSPTKNSKNILDTEYEENRQATTSSPLTFRMRMLSLKRKRLADNFFGGRGREMSFSNDDENSSVILTSYTMTENEMDQYFVDSQRMEQSGVPEEISSVTENYPFILRPLTSNDSVNRQLFYTGPEISHVQNNDSSGTNLSTTEKELGSTEYFETSTDQSDVSDRINDSNDKDLQVADAMTIFNTKDISKTDNDDPKSLPDNWTVSVDSTAVEMIDENNNFELDSIPLDDEALEKKTKFQPDIAATQRRLTTLIPKHMLLECDMGCI</sequence>
<accession>A0A7M5X4I1</accession>
<feature type="region of interest" description="Disordered" evidence="1">
    <location>
        <begin position="432"/>
        <end position="498"/>
    </location>
</feature>
<organism evidence="2 3">
    <name type="scientific">Clytia hemisphaerica</name>
    <dbReference type="NCBI Taxonomy" id="252671"/>
    <lineage>
        <taxon>Eukaryota</taxon>
        <taxon>Metazoa</taxon>
        <taxon>Cnidaria</taxon>
        <taxon>Hydrozoa</taxon>
        <taxon>Hydroidolina</taxon>
        <taxon>Leptothecata</taxon>
        <taxon>Obeliida</taxon>
        <taxon>Clytiidae</taxon>
        <taxon>Clytia</taxon>
    </lineage>
</organism>
<dbReference type="RefSeq" id="XP_066931487.1">
    <property type="nucleotide sequence ID" value="XM_067075386.1"/>
</dbReference>
<protein>
    <submittedName>
        <fullName evidence="2">Uncharacterized protein</fullName>
    </submittedName>
</protein>
<name>A0A7M5X4I1_9CNID</name>